<dbReference type="SMART" id="SM00726">
    <property type="entry name" value="UIM"/>
    <property type="match status" value="6"/>
</dbReference>
<feature type="compositionally biased region" description="Pro residues" evidence="2">
    <location>
        <begin position="90"/>
        <end position="103"/>
    </location>
</feature>
<dbReference type="EMBL" id="JAUTDP010000014">
    <property type="protein sequence ID" value="KAK3389106.1"/>
    <property type="molecule type" value="Genomic_DNA"/>
</dbReference>
<feature type="compositionally biased region" description="Basic and acidic residues" evidence="2">
    <location>
        <begin position="1237"/>
        <end position="1281"/>
    </location>
</feature>
<feature type="region of interest" description="Disordered" evidence="2">
    <location>
        <begin position="684"/>
        <end position="792"/>
    </location>
</feature>
<name>A0AAE0U348_SORBR</name>
<evidence type="ECO:0000259" key="4">
    <source>
        <dbReference type="Pfam" id="PF06722"/>
    </source>
</evidence>
<dbReference type="CDD" id="cd03784">
    <property type="entry name" value="GT1_Gtf-like"/>
    <property type="match status" value="1"/>
</dbReference>
<keyword evidence="1" id="KW-0808">Transferase</keyword>
<evidence type="ECO:0000256" key="1">
    <source>
        <dbReference type="ARBA" id="ARBA00022679"/>
    </source>
</evidence>
<evidence type="ECO:0000259" key="3">
    <source>
        <dbReference type="Pfam" id="PF03033"/>
    </source>
</evidence>
<feature type="domain" description="Glycosyltransferase family 28 N-terminal" evidence="3">
    <location>
        <begin position="121"/>
        <end position="185"/>
    </location>
</feature>
<dbReference type="PANTHER" id="PTHR48050">
    <property type="entry name" value="STEROL 3-BETA-GLUCOSYLTRANSFERASE"/>
    <property type="match status" value="1"/>
</dbReference>
<feature type="region of interest" description="Disordered" evidence="2">
    <location>
        <begin position="1197"/>
        <end position="1390"/>
    </location>
</feature>
<feature type="compositionally biased region" description="Low complexity" evidence="2">
    <location>
        <begin position="1070"/>
        <end position="1081"/>
    </location>
</feature>
<feature type="compositionally biased region" description="Pro residues" evidence="2">
    <location>
        <begin position="1098"/>
        <end position="1111"/>
    </location>
</feature>
<dbReference type="SUPFAM" id="SSF53756">
    <property type="entry name" value="UDP-Glycosyltransferase/glycogen phosphorylase"/>
    <property type="match status" value="1"/>
</dbReference>
<dbReference type="Pfam" id="PF06722">
    <property type="entry name" value="EryCIII-like_C"/>
    <property type="match status" value="1"/>
</dbReference>
<feature type="compositionally biased region" description="Gly residues" evidence="2">
    <location>
        <begin position="1287"/>
        <end position="1300"/>
    </location>
</feature>
<feature type="compositionally biased region" description="Basic and acidic residues" evidence="2">
    <location>
        <begin position="1344"/>
        <end position="1355"/>
    </location>
</feature>
<feature type="compositionally biased region" description="Polar residues" evidence="2">
    <location>
        <begin position="757"/>
        <end position="787"/>
    </location>
</feature>
<proteinExistence type="predicted"/>
<evidence type="ECO:0000313" key="5">
    <source>
        <dbReference type="EMBL" id="KAK3389106.1"/>
    </source>
</evidence>
<accession>A0AAE0U348</accession>
<gene>
    <name evidence="5" type="ORF">B0T20DRAFT_94604</name>
</gene>
<organism evidence="5 6">
    <name type="scientific">Sordaria brevicollis</name>
    <dbReference type="NCBI Taxonomy" id="83679"/>
    <lineage>
        <taxon>Eukaryota</taxon>
        <taxon>Fungi</taxon>
        <taxon>Dikarya</taxon>
        <taxon>Ascomycota</taxon>
        <taxon>Pezizomycotina</taxon>
        <taxon>Sordariomycetes</taxon>
        <taxon>Sordariomycetidae</taxon>
        <taxon>Sordariales</taxon>
        <taxon>Sordariaceae</taxon>
        <taxon>Sordaria</taxon>
    </lineage>
</organism>
<feature type="compositionally biased region" description="Polar residues" evidence="2">
    <location>
        <begin position="1212"/>
        <end position="1225"/>
    </location>
</feature>
<dbReference type="PANTHER" id="PTHR48050:SF13">
    <property type="entry name" value="STEROL 3-BETA-GLUCOSYLTRANSFERASE UGT80A2"/>
    <property type="match status" value="1"/>
</dbReference>
<dbReference type="Pfam" id="PF03033">
    <property type="entry name" value="Glyco_transf_28"/>
    <property type="match status" value="1"/>
</dbReference>
<dbReference type="InterPro" id="IPR010610">
    <property type="entry name" value="EryCIII-like_C"/>
</dbReference>
<feature type="region of interest" description="Disordered" evidence="2">
    <location>
        <begin position="86"/>
        <end position="115"/>
    </location>
</feature>
<dbReference type="GO" id="GO:0005975">
    <property type="term" value="P:carbohydrate metabolic process"/>
    <property type="evidence" value="ECO:0007669"/>
    <property type="project" value="InterPro"/>
</dbReference>
<dbReference type="InterPro" id="IPR002213">
    <property type="entry name" value="UDP_glucos_trans"/>
</dbReference>
<evidence type="ECO:0000313" key="6">
    <source>
        <dbReference type="Proteomes" id="UP001281003"/>
    </source>
</evidence>
<comment type="caution">
    <text evidence="5">The sequence shown here is derived from an EMBL/GenBank/DDBJ whole genome shotgun (WGS) entry which is preliminary data.</text>
</comment>
<dbReference type="GO" id="GO:0016906">
    <property type="term" value="F:sterol 3-beta-glucosyltransferase activity"/>
    <property type="evidence" value="ECO:0007669"/>
    <property type="project" value="UniProtKB-ARBA"/>
</dbReference>
<evidence type="ECO:0000256" key="2">
    <source>
        <dbReference type="SAM" id="MobiDB-lite"/>
    </source>
</evidence>
<dbReference type="Gene3D" id="3.40.50.2000">
    <property type="entry name" value="Glycogen Phosphorylase B"/>
    <property type="match status" value="2"/>
</dbReference>
<dbReference type="PROSITE" id="PS50330">
    <property type="entry name" value="UIM"/>
    <property type="match status" value="1"/>
</dbReference>
<reference evidence="5" key="2">
    <citation type="submission" date="2023-07" db="EMBL/GenBank/DDBJ databases">
        <authorList>
            <consortium name="Lawrence Berkeley National Laboratory"/>
            <person name="Haridas S."/>
            <person name="Hensen N."/>
            <person name="Bonometti L."/>
            <person name="Westerberg I."/>
            <person name="Brannstrom I.O."/>
            <person name="Guillou S."/>
            <person name="Cros-Aarteil S."/>
            <person name="Calhoun S."/>
            <person name="Kuo A."/>
            <person name="Mondo S."/>
            <person name="Pangilinan J."/>
            <person name="Riley R."/>
            <person name="LaButti K."/>
            <person name="Andreopoulos B."/>
            <person name="Lipzen A."/>
            <person name="Chen C."/>
            <person name="Yanf M."/>
            <person name="Daum C."/>
            <person name="Ng V."/>
            <person name="Clum A."/>
            <person name="Steindorff A."/>
            <person name="Ohm R."/>
            <person name="Martin F."/>
            <person name="Silar P."/>
            <person name="Natvig D."/>
            <person name="Lalanne C."/>
            <person name="Gautier V."/>
            <person name="Ament-velasquez S.L."/>
            <person name="Kruys A."/>
            <person name="Hutchinson M.I."/>
            <person name="Powell A.J."/>
            <person name="Barry K."/>
            <person name="Miller A.N."/>
            <person name="Grigoriev I.V."/>
            <person name="Debuchy R."/>
            <person name="Gladieux P."/>
            <person name="Thoren M.H."/>
            <person name="Johannesson H."/>
        </authorList>
    </citation>
    <scope>NUCLEOTIDE SEQUENCE</scope>
    <source>
        <strain evidence="5">FGSC 1904</strain>
    </source>
</reference>
<feature type="region of interest" description="Disordered" evidence="2">
    <location>
        <begin position="1070"/>
        <end position="1136"/>
    </location>
</feature>
<dbReference type="InterPro" id="IPR004276">
    <property type="entry name" value="GlycoTrans_28_N"/>
</dbReference>
<feature type="compositionally biased region" description="Low complexity" evidence="2">
    <location>
        <begin position="1301"/>
        <end position="1336"/>
    </location>
</feature>
<dbReference type="InterPro" id="IPR050426">
    <property type="entry name" value="Glycosyltransferase_28"/>
</dbReference>
<feature type="domain" description="Erythromycin biosynthesis protein CIII-like C-terminal" evidence="4">
    <location>
        <begin position="474"/>
        <end position="565"/>
    </location>
</feature>
<feature type="compositionally biased region" description="Pro residues" evidence="2">
    <location>
        <begin position="20"/>
        <end position="36"/>
    </location>
</feature>
<sequence length="1390" mass="149317">MAQPPNHPGTQPGPSSRPSFPSPPGSPLPVTPPPPAYGDSLDHFNLSQAGFQAGAALTEDGRINIQISEKNHRLSQLLAPALRNQLLGQPPSPATGPLPPPYIPASLGGQPGQTPPPKLNVVIQIVGSRGDVQPFVSLGKTLKDTYGHRVRVATHPVFRDFVEESGLEFFSIGGDPAELMAFMVKHPGLMPGFDAIKTGEITKRRKGVYEVLMGCWRSCIEAGDGTGPAPKEWKKGDRNAEGAFIGEDGWTVSGQAGANMGRKPFVADAIIANPPSFAHIHCAEKLGIPLHMMFTMPWSPTKAFAHPLANIEASNADVAITNYISYALVEMMTWQGLGDVINRFREKVLDLEPLSLLWAPGLLNRLRIPTTYCWSPALIPKPNDWAQEISVAGFYFLDLATNYTPDAELAAFLAAGPPPVYIGFGSIVVDDPDALTRLILRAVAKAGVRALISKGWGGIGLTEDITQADWAPRPDQYFMLGNCPHDWLFSRVSAVVHHGGAGTSAAGIKAGKPTVVVPFFGDQPFWGAMIAKAGAGPKPIPNKELTADNLAAAIQEALKPETLARAQELGHKIKEEKGADEGGKSFHQFLEVDNMRCNLSPSRVATWRIRRTKVRLSAFAAEVLVREGFLKYSDLKLYRTKEHITDGQPWDPISAVTAALVEDLGSMAMSVADFPREIFKTNQARRASRATGGNGQASETGTPAEGAQEGSSPQARGALSPESQGGPSYFPPTAADATKEEASRPSSAAKGKGKSVPSASHSRQGSFMGSPNQQSASGNQRPTTPGGTANILGAASPQLNLEALNYETALDATRNVGRFVDTGMKMPMNVCLGLARGFRNAPRLYNDDTVRPHEKVTDFASGLRVATKEFGFGLFDGISGLVTQPMRGAEKEGAMGLLKGFAKGIGGVALKPAAAFWSIPAYTMQGLNAEVRNLLRGGGWTNHIIAARAQQGREEIEFATKEEVRDVVARWQEKRWEDPAKGGLRDWVKTDVLGKGKGVVSSGTTPGGAASGASQGQARSGMAAAVGASNDAELEKAIQASIQQTSQGNPEEDAQIEAAIRLSLAQMLHQQAPLPQQQPPQYDGSVPDRYEELKSPPGVWPQPATGPPPPSASEVASPGVPPPAYTAEYQDQPPPEKTTLAQAMIDEYFTGISDEEYQALVEEAVQRSIRAQMYQQSTMSAKEEKELQKAIEASKSTYTFGVPPPLPARQFSGFTPSATPSTPNNGETGEDPDEEEEMRKALEESERMDRERREQEEREKNEEAIVLEWVKKQSLAEEQFKGRSQRGLGGGEGSGNGSGSVQGQAQTQAQTQAHQIHQQPHAQEQAQAPEQTPLAQVQTKTRGQRQEPGDADTHHGPIQMEDRDFDEEGEFRRALEESLKMSGQGDAKGQ</sequence>
<feature type="region of interest" description="Disordered" evidence="2">
    <location>
        <begin position="1"/>
        <end position="41"/>
    </location>
</feature>
<feature type="compositionally biased region" description="Basic and acidic residues" evidence="2">
    <location>
        <begin position="1370"/>
        <end position="1379"/>
    </location>
</feature>
<reference evidence="5" key="1">
    <citation type="journal article" date="2023" name="Mol. Phylogenet. Evol.">
        <title>Genome-scale phylogeny and comparative genomics of the fungal order Sordariales.</title>
        <authorList>
            <person name="Hensen N."/>
            <person name="Bonometti L."/>
            <person name="Westerberg I."/>
            <person name="Brannstrom I.O."/>
            <person name="Guillou S."/>
            <person name="Cros-Aarteil S."/>
            <person name="Calhoun S."/>
            <person name="Haridas S."/>
            <person name="Kuo A."/>
            <person name="Mondo S."/>
            <person name="Pangilinan J."/>
            <person name="Riley R."/>
            <person name="LaButti K."/>
            <person name="Andreopoulos B."/>
            <person name="Lipzen A."/>
            <person name="Chen C."/>
            <person name="Yan M."/>
            <person name="Daum C."/>
            <person name="Ng V."/>
            <person name="Clum A."/>
            <person name="Steindorff A."/>
            <person name="Ohm R.A."/>
            <person name="Martin F."/>
            <person name="Silar P."/>
            <person name="Natvig D.O."/>
            <person name="Lalanne C."/>
            <person name="Gautier V."/>
            <person name="Ament-Velasquez S.L."/>
            <person name="Kruys A."/>
            <person name="Hutchinson M.I."/>
            <person name="Powell A.J."/>
            <person name="Barry K."/>
            <person name="Miller A.N."/>
            <person name="Grigoriev I.V."/>
            <person name="Debuchy R."/>
            <person name="Gladieux P."/>
            <person name="Hiltunen Thoren M."/>
            <person name="Johannesson H."/>
        </authorList>
    </citation>
    <scope>NUCLEOTIDE SEQUENCE</scope>
    <source>
        <strain evidence="5">FGSC 1904</strain>
    </source>
</reference>
<keyword evidence="6" id="KW-1185">Reference proteome</keyword>
<dbReference type="FunFam" id="3.40.50.2000:FF:000009">
    <property type="entry name" value="Sterol 3-beta-glucosyltransferase UGT80A2"/>
    <property type="match status" value="1"/>
</dbReference>
<protein>
    <submittedName>
        <fullName evidence="5">UDP-Glycosyltransferase/glycogen phosphorylase</fullName>
    </submittedName>
</protein>
<dbReference type="Proteomes" id="UP001281003">
    <property type="component" value="Unassembled WGS sequence"/>
</dbReference>
<dbReference type="InterPro" id="IPR003903">
    <property type="entry name" value="UIM_dom"/>
</dbReference>